<organism evidence="1">
    <name type="scientific">Oryza sativa subsp. japonica</name>
    <name type="common">Rice</name>
    <dbReference type="NCBI Taxonomy" id="39947"/>
    <lineage>
        <taxon>Eukaryota</taxon>
        <taxon>Viridiplantae</taxon>
        <taxon>Streptophyta</taxon>
        <taxon>Embryophyta</taxon>
        <taxon>Tracheophyta</taxon>
        <taxon>Spermatophyta</taxon>
        <taxon>Magnoliopsida</taxon>
        <taxon>Liliopsida</taxon>
        <taxon>Poales</taxon>
        <taxon>Poaceae</taxon>
        <taxon>BOP clade</taxon>
        <taxon>Oryzoideae</taxon>
        <taxon>Oryzeae</taxon>
        <taxon>Oryzinae</taxon>
        <taxon>Oryza</taxon>
        <taxon>Oryza sativa</taxon>
    </lineage>
</organism>
<reference evidence="1" key="2">
    <citation type="submission" date="2008-12" db="EMBL/GenBank/DDBJ databases">
        <title>Improved gene annotation of the rice (Oryza sativa) genomes.</title>
        <authorList>
            <person name="Wang J."/>
            <person name="Li R."/>
            <person name="Fan W."/>
            <person name="Huang Q."/>
            <person name="Zhang J."/>
            <person name="Zhou Y."/>
            <person name="Hu Y."/>
            <person name="Zi S."/>
            <person name="Li J."/>
            <person name="Ni P."/>
            <person name="Zheng H."/>
            <person name="Zhang Y."/>
            <person name="Zhao M."/>
            <person name="Hao Q."/>
            <person name="McDermott J."/>
            <person name="Samudrala R."/>
            <person name="Kristiansen K."/>
            <person name="Wong G.K.-S."/>
        </authorList>
    </citation>
    <scope>NUCLEOTIDE SEQUENCE</scope>
</reference>
<dbReference type="InterPro" id="IPR015915">
    <property type="entry name" value="Kelch-typ_b-propeller"/>
</dbReference>
<dbReference type="InterPro" id="IPR053256">
    <property type="entry name" value="Kelch_repeat-containing"/>
</dbReference>
<protein>
    <submittedName>
        <fullName evidence="1">Uncharacterized protein</fullName>
    </submittedName>
</protein>
<dbReference type="SUPFAM" id="SSF117281">
    <property type="entry name" value="Kelch motif"/>
    <property type="match status" value="1"/>
</dbReference>
<dbReference type="Proteomes" id="UP000007752">
    <property type="component" value="Chromosome 11"/>
</dbReference>
<dbReference type="PANTHER" id="PTHR46773:SF5">
    <property type="entry name" value="OS04G0487100 PROTEIN"/>
    <property type="match status" value="1"/>
</dbReference>
<reference evidence="1" key="1">
    <citation type="journal article" date="2005" name="PLoS Biol.">
        <title>The genomes of Oryza sativa: a history of duplications.</title>
        <authorList>
            <person name="Yu J."/>
            <person name="Wang J."/>
            <person name="Lin W."/>
            <person name="Li S."/>
            <person name="Li H."/>
            <person name="Zhou J."/>
            <person name="Ni P."/>
            <person name="Dong W."/>
            <person name="Hu S."/>
            <person name="Zeng C."/>
            <person name="Zhang J."/>
            <person name="Zhang Y."/>
            <person name="Li R."/>
            <person name="Xu Z."/>
            <person name="Li S."/>
            <person name="Li X."/>
            <person name="Zheng H."/>
            <person name="Cong L."/>
            <person name="Lin L."/>
            <person name="Yin J."/>
            <person name="Geng J."/>
            <person name="Li G."/>
            <person name="Shi J."/>
            <person name="Liu J."/>
            <person name="Lv H."/>
            <person name="Li J."/>
            <person name="Wang J."/>
            <person name="Deng Y."/>
            <person name="Ran L."/>
            <person name="Shi X."/>
            <person name="Wang X."/>
            <person name="Wu Q."/>
            <person name="Li C."/>
            <person name="Ren X."/>
            <person name="Wang J."/>
            <person name="Wang X."/>
            <person name="Li D."/>
            <person name="Liu D."/>
            <person name="Zhang X."/>
            <person name="Ji Z."/>
            <person name="Zhao W."/>
            <person name="Sun Y."/>
            <person name="Zhang Z."/>
            <person name="Bao J."/>
            <person name="Han Y."/>
            <person name="Dong L."/>
            <person name="Ji J."/>
            <person name="Chen P."/>
            <person name="Wu S."/>
            <person name="Liu J."/>
            <person name="Xiao Y."/>
            <person name="Bu D."/>
            <person name="Tan J."/>
            <person name="Yang L."/>
            <person name="Ye C."/>
            <person name="Zhang J."/>
            <person name="Xu J."/>
            <person name="Zhou Y."/>
            <person name="Yu Y."/>
            <person name="Zhang B."/>
            <person name="Zhuang S."/>
            <person name="Wei H."/>
            <person name="Liu B."/>
            <person name="Lei M."/>
            <person name="Yu H."/>
            <person name="Li Y."/>
            <person name="Xu H."/>
            <person name="Wei S."/>
            <person name="He X."/>
            <person name="Fang L."/>
            <person name="Zhang Z."/>
            <person name="Zhang Y."/>
            <person name="Huang X."/>
            <person name="Su Z."/>
            <person name="Tong W."/>
            <person name="Li J."/>
            <person name="Tong Z."/>
            <person name="Li S."/>
            <person name="Ye J."/>
            <person name="Wang L."/>
            <person name="Fang L."/>
            <person name="Lei T."/>
            <person name="Chen C."/>
            <person name="Chen H."/>
            <person name="Xu Z."/>
            <person name="Li H."/>
            <person name="Huang H."/>
            <person name="Zhang F."/>
            <person name="Xu H."/>
            <person name="Li N."/>
            <person name="Zhao C."/>
            <person name="Li S."/>
            <person name="Dong L."/>
            <person name="Huang Y."/>
            <person name="Li L."/>
            <person name="Xi Y."/>
            <person name="Qi Q."/>
            <person name="Li W."/>
            <person name="Zhang B."/>
            <person name="Hu W."/>
            <person name="Zhang Y."/>
            <person name="Tian X."/>
            <person name="Jiao Y."/>
            <person name="Liang X."/>
            <person name="Jin J."/>
            <person name="Gao L."/>
            <person name="Zheng W."/>
            <person name="Hao B."/>
            <person name="Liu S."/>
            <person name="Wang W."/>
            <person name="Yuan L."/>
            <person name="Cao M."/>
            <person name="McDermott J."/>
            <person name="Samudrala R."/>
            <person name="Wang J."/>
            <person name="Wong G.K."/>
            <person name="Yang H."/>
        </authorList>
    </citation>
    <scope>NUCLEOTIDE SEQUENCE [LARGE SCALE GENOMIC DNA]</scope>
</reference>
<proteinExistence type="predicted"/>
<dbReference type="Gene3D" id="2.120.10.80">
    <property type="entry name" value="Kelch-type beta propeller"/>
    <property type="match status" value="1"/>
</dbReference>
<name>B9GB58_ORYSJ</name>
<evidence type="ECO:0000313" key="1">
    <source>
        <dbReference type="EMBL" id="EEE52264.1"/>
    </source>
</evidence>
<sequence>MGGSKEDRHEPELEHWSIAVKDGKALENEWMSEIPIPRRGPHRSAFVVANDKLLVIGGQQGDFMAIPGSPIFKCVRSEVVYSNVYMLDDGMRWKELPPMPKPDSHIEFALGEC</sequence>
<accession>B9GB58</accession>
<dbReference type="AlphaFoldDB" id="B9GB58"/>
<dbReference type="EMBL" id="CM000148">
    <property type="protein sequence ID" value="EEE52264.1"/>
    <property type="molecule type" value="Genomic_DNA"/>
</dbReference>
<gene>
    <name evidence="1" type="ORF">OsJ_34222</name>
</gene>
<dbReference type="PANTHER" id="PTHR46773">
    <property type="match status" value="1"/>
</dbReference>